<dbReference type="InterPro" id="IPR014311">
    <property type="entry name" value="Guanine_deaminase"/>
</dbReference>
<keyword evidence="11" id="KW-1185">Reference proteome</keyword>
<dbReference type="NCBIfam" id="NF006679">
    <property type="entry name" value="PRK09228.1"/>
    <property type="match status" value="1"/>
</dbReference>
<evidence type="ECO:0000256" key="3">
    <source>
        <dbReference type="ARBA" id="ARBA00012781"/>
    </source>
</evidence>
<evidence type="ECO:0000313" key="10">
    <source>
        <dbReference type="EMBL" id="CAA0107958.1"/>
    </source>
</evidence>
<dbReference type="InterPro" id="IPR051607">
    <property type="entry name" value="Metallo-dep_hydrolases"/>
</dbReference>
<accession>A0A5S9PU29</accession>
<dbReference type="NCBIfam" id="TIGR02967">
    <property type="entry name" value="guan_deamin"/>
    <property type="match status" value="1"/>
</dbReference>
<dbReference type="PANTHER" id="PTHR11271">
    <property type="entry name" value="GUANINE DEAMINASE"/>
    <property type="match status" value="1"/>
</dbReference>
<comment type="catalytic activity">
    <reaction evidence="8">
        <text>guanine + H2O + H(+) = xanthine + NH4(+)</text>
        <dbReference type="Rhea" id="RHEA:14665"/>
        <dbReference type="ChEBI" id="CHEBI:15377"/>
        <dbReference type="ChEBI" id="CHEBI:15378"/>
        <dbReference type="ChEBI" id="CHEBI:16235"/>
        <dbReference type="ChEBI" id="CHEBI:17712"/>
        <dbReference type="ChEBI" id="CHEBI:28938"/>
        <dbReference type="EC" id="3.5.4.3"/>
    </reaction>
</comment>
<dbReference type="Gene3D" id="3.20.20.140">
    <property type="entry name" value="Metal-dependent hydrolases"/>
    <property type="match status" value="1"/>
</dbReference>
<dbReference type="InterPro" id="IPR011059">
    <property type="entry name" value="Metal-dep_hydrolase_composite"/>
</dbReference>
<evidence type="ECO:0000313" key="11">
    <source>
        <dbReference type="Proteomes" id="UP000433050"/>
    </source>
</evidence>
<dbReference type="Gene3D" id="2.30.40.10">
    <property type="entry name" value="Urease, subunit C, domain 1"/>
    <property type="match status" value="1"/>
</dbReference>
<evidence type="ECO:0000256" key="5">
    <source>
        <dbReference type="ARBA" id="ARBA00022801"/>
    </source>
</evidence>
<evidence type="ECO:0000256" key="6">
    <source>
        <dbReference type="ARBA" id="ARBA00022833"/>
    </source>
</evidence>
<feature type="domain" description="Amidohydrolase-related" evidence="9">
    <location>
        <begin position="70"/>
        <end position="433"/>
    </location>
</feature>
<comment type="cofactor">
    <cofactor evidence="8">
        <name>Zn(2+)</name>
        <dbReference type="ChEBI" id="CHEBI:29105"/>
    </cofactor>
    <text evidence="8">Binds 1 zinc ion per subunit.</text>
</comment>
<dbReference type="FunFam" id="3.20.20.140:FF:000022">
    <property type="entry name" value="Guanine deaminase"/>
    <property type="match status" value="1"/>
</dbReference>
<keyword evidence="6 8" id="KW-0862">Zinc</keyword>
<dbReference type="SUPFAM" id="SSF51556">
    <property type="entry name" value="Metallo-dependent hydrolases"/>
    <property type="match status" value="1"/>
</dbReference>
<dbReference type="SUPFAM" id="SSF51338">
    <property type="entry name" value="Composite domain of metallo-dependent hydrolases"/>
    <property type="match status" value="2"/>
</dbReference>
<dbReference type="UniPathway" id="UPA00603">
    <property type="reaction ID" value="UER00660"/>
</dbReference>
<sequence length="449" mass="49153">MVSSLAALRGPAVTLVDDPFAQASRACLQYHEDALVLIEDGTIRAFGPYAELRDTVPDGITPEHFPGHLLAPGFIDTHVHYPQLQMIGAFGAQLLEWLDTYTFPAEMSFADAAHAERVAKLFLRELLRAGTTTAMVYCTVHPHSVEAFFAESERFNTRMIAGKVLMDRNAPSPLLDTAQRGHDESLALIERWHGRGRQLYCVTPRFAPTSTDAQLEAAAALLKSRDGLFLQTHLCENPGEVEWVRELFPARSSYLDVYAHAGLVRPRSMFGHAVHMHEHDFCTCHQTGAGLAHCPTSNLFLGSGLFKLFEATDPRRPVKVGLGTDVGAGTSLSQLQTLNEAYKVAALAGHKLDAVQGFYLATLGSARALGFDDRLGRLAPGHEADICVLDPHATPLMAFRAGYCASIEELLFMLMTLGDDRAVRATYVAGQRVYDRDRAGDPFHLPDAA</sequence>
<dbReference type="EC" id="3.5.4.3" evidence="3 7"/>
<dbReference type="GO" id="GO:0008270">
    <property type="term" value="F:zinc ion binding"/>
    <property type="evidence" value="ECO:0007669"/>
    <property type="project" value="UniProtKB-UniRule"/>
</dbReference>
<dbReference type="RefSeq" id="WP_159600448.1">
    <property type="nucleotide sequence ID" value="NZ_CACSAS010000001.1"/>
</dbReference>
<dbReference type="InterPro" id="IPR032466">
    <property type="entry name" value="Metal_Hydrolase"/>
</dbReference>
<keyword evidence="5 8" id="KW-0378">Hydrolase</keyword>
<keyword evidence="4 8" id="KW-0479">Metal-binding</keyword>
<reference evidence="10 11" key="1">
    <citation type="submission" date="2019-12" db="EMBL/GenBank/DDBJ databases">
        <authorList>
            <person name="Reyes-Prieto M."/>
        </authorList>
    </citation>
    <scope>NUCLEOTIDE SEQUENCE [LARGE SCALE GENOMIC DNA]</scope>
    <source>
        <strain evidence="10">HF14-78462</strain>
    </source>
</reference>
<dbReference type="Proteomes" id="UP000433050">
    <property type="component" value="Unassembled WGS sequence"/>
</dbReference>
<dbReference type="GO" id="GO:0006147">
    <property type="term" value="P:guanine catabolic process"/>
    <property type="evidence" value="ECO:0007669"/>
    <property type="project" value="UniProtKB-UniRule"/>
</dbReference>
<comment type="similarity">
    <text evidence="2 8">Belongs to the metallo-dependent hydrolases superfamily. ATZ/TRZ family.</text>
</comment>
<dbReference type="GO" id="GO:0008892">
    <property type="term" value="F:guanine deaminase activity"/>
    <property type="evidence" value="ECO:0007669"/>
    <property type="project" value="UniProtKB-UniRule"/>
</dbReference>
<comment type="function">
    <text evidence="8">Catalyzes the hydrolytic deamination of guanine, producing xanthine and ammonia.</text>
</comment>
<evidence type="ECO:0000259" key="9">
    <source>
        <dbReference type="Pfam" id="PF01979"/>
    </source>
</evidence>
<dbReference type="AlphaFoldDB" id="A0A5S9PU29"/>
<dbReference type="Pfam" id="PF01979">
    <property type="entry name" value="Amidohydro_1"/>
    <property type="match status" value="1"/>
</dbReference>
<proteinExistence type="inferred from homology"/>
<gene>
    <name evidence="10" type="primary">guaD</name>
    <name evidence="10" type="ORF">STARVERO_03548</name>
</gene>
<evidence type="ECO:0000256" key="2">
    <source>
        <dbReference type="ARBA" id="ARBA00006745"/>
    </source>
</evidence>
<comment type="pathway">
    <text evidence="1 8">Purine metabolism; guanine degradation; xanthine from guanine: step 1/1.</text>
</comment>
<evidence type="ECO:0000256" key="8">
    <source>
        <dbReference type="RuleBase" id="RU366009"/>
    </source>
</evidence>
<organism evidence="10 11">
    <name type="scientific">Starkeya nomas</name>
    <dbReference type="NCBI Taxonomy" id="2666134"/>
    <lineage>
        <taxon>Bacteria</taxon>
        <taxon>Pseudomonadati</taxon>
        <taxon>Pseudomonadota</taxon>
        <taxon>Alphaproteobacteria</taxon>
        <taxon>Hyphomicrobiales</taxon>
        <taxon>Xanthobacteraceae</taxon>
        <taxon>Starkeya</taxon>
    </lineage>
</organism>
<dbReference type="GO" id="GO:0005829">
    <property type="term" value="C:cytosol"/>
    <property type="evidence" value="ECO:0007669"/>
    <property type="project" value="TreeGrafter"/>
</dbReference>
<dbReference type="EMBL" id="CACSAS010000001">
    <property type="protein sequence ID" value="CAA0107958.1"/>
    <property type="molecule type" value="Genomic_DNA"/>
</dbReference>
<evidence type="ECO:0000256" key="7">
    <source>
        <dbReference type="NCBIfam" id="TIGR02967"/>
    </source>
</evidence>
<evidence type="ECO:0000256" key="4">
    <source>
        <dbReference type="ARBA" id="ARBA00022723"/>
    </source>
</evidence>
<name>A0A5S9PU29_9HYPH</name>
<dbReference type="InterPro" id="IPR006680">
    <property type="entry name" value="Amidohydro-rel"/>
</dbReference>
<evidence type="ECO:0000256" key="1">
    <source>
        <dbReference type="ARBA" id="ARBA00004984"/>
    </source>
</evidence>
<dbReference type="PANTHER" id="PTHR11271:SF6">
    <property type="entry name" value="GUANINE DEAMINASE"/>
    <property type="match status" value="1"/>
</dbReference>
<protein>
    <recommendedName>
        <fullName evidence="3 7">Guanine deaminase</fullName>
        <shortName evidence="8">Guanase</shortName>
        <ecNumber evidence="3 7">3.5.4.3</ecNumber>
    </recommendedName>
    <alternativeName>
        <fullName evidence="8">Guanine aminohydrolase</fullName>
    </alternativeName>
</protein>